<evidence type="ECO:0000313" key="2">
    <source>
        <dbReference type="Proteomes" id="UP000606786"/>
    </source>
</evidence>
<protein>
    <submittedName>
        <fullName evidence="1">(Mediterranean fruit fly) hypothetical protein</fullName>
    </submittedName>
</protein>
<dbReference type="EMBL" id="CAJHJT010000056">
    <property type="protein sequence ID" value="CAD7012141.1"/>
    <property type="molecule type" value="Genomic_DNA"/>
</dbReference>
<organism evidence="1 2">
    <name type="scientific">Ceratitis capitata</name>
    <name type="common">Mediterranean fruit fly</name>
    <name type="synonym">Tephritis capitata</name>
    <dbReference type="NCBI Taxonomy" id="7213"/>
    <lineage>
        <taxon>Eukaryota</taxon>
        <taxon>Metazoa</taxon>
        <taxon>Ecdysozoa</taxon>
        <taxon>Arthropoda</taxon>
        <taxon>Hexapoda</taxon>
        <taxon>Insecta</taxon>
        <taxon>Pterygota</taxon>
        <taxon>Neoptera</taxon>
        <taxon>Endopterygota</taxon>
        <taxon>Diptera</taxon>
        <taxon>Brachycera</taxon>
        <taxon>Muscomorpha</taxon>
        <taxon>Tephritoidea</taxon>
        <taxon>Tephritidae</taxon>
        <taxon>Ceratitis</taxon>
        <taxon>Ceratitis</taxon>
    </lineage>
</organism>
<evidence type="ECO:0000313" key="1">
    <source>
        <dbReference type="EMBL" id="CAD7012141.1"/>
    </source>
</evidence>
<name>A0A811VAY7_CERCA</name>
<proteinExistence type="predicted"/>
<reference evidence="1" key="1">
    <citation type="submission" date="2020-11" db="EMBL/GenBank/DDBJ databases">
        <authorList>
            <person name="Whitehead M."/>
        </authorList>
    </citation>
    <scope>NUCLEOTIDE SEQUENCE</scope>
    <source>
        <strain evidence="1">EGII</strain>
    </source>
</reference>
<comment type="caution">
    <text evidence="1">The sequence shown here is derived from an EMBL/GenBank/DDBJ whole genome shotgun (WGS) entry which is preliminary data.</text>
</comment>
<feature type="non-terminal residue" evidence="1">
    <location>
        <position position="1"/>
    </location>
</feature>
<accession>A0A811VAY7</accession>
<keyword evidence="2" id="KW-1185">Reference proteome</keyword>
<sequence>KFFSAKDWLKITIKEQCSMLASLERKLMTILIELVLKINKLRMALNVGSKPTSVRKHVYRQYPTHGAERAQFRTSLSPKIQNIQQPPM</sequence>
<dbReference type="AlphaFoldDB" id="A0A811VAY7"/>
<gene>
    <name evidence="1" type="ORF">CCAP1982_LOCUS20238</name>
</gene>
<dbReference type="Proteomes" id="UP000606786">
    <property type="component" value="Unassembled WGS sequence"/>
</dbReference>